<dbReference type="HOGENOM" id="CLU_2859028_0_0_4"/>
<accession>A0A0E1VZM7</accession>
<sequence length="64" mass="7403">MRSVVVLTKVEERNSQQLSINHPYQAMRTRVAALLMLAGDRLRPMAVGERLSVNRQLVYNWAYT</sequence>
<dbReference type="AlphaFoldDB" id="A0A0E1VZM7"/>
<dbReference type="EMBL" id="CM000833">
    <property type="protein sequence ID" value="EET05649.1"/>
    <property type="molecule type" value="Genomic_DNA"/>
</dbReference>
<evidence type="ECO:0000313" key="1">
    <source>
        <dbReference type="EMBL" id="EET05649.1"/>
    </source>
</evidence>
<gene>
    <name evidence="1" type="ORF">BURPS1710A_A0770</name>
</gene>
<dbReference type="RefSeq" id="WP_004528446.1">
    <property type="nucleotide sequence ID" value="NZ_CM000833.1"/>
</dbReference>
<proteinExistence type="predicted"/>
<organism evidence="1">
    <name type="scientific">Burkholderia pseudomallei 1710a</name>
    <dbReference type="NCBI Taxonomy" id="320371"/>
    <lineage>
        <taxon>Bacteria</taxon>
        <taxon>Pseudomonadati</taxon>
        <taxon>Pseudomonadota</taxon>
        <taxon>Betaproteobacteria</taxon>
        <taxon>Burkholderiales</taxon>
        <taxon>Burkholderiaceae</taxon>
        <taxon>Burkholderia</taxon>
        <taxon>pseudomallei group</taxon>
    </lineage>
</organism>
<name>A0A0E1VZM7_BURPE</name>
<protein>
    <submittedName>
        <fullName evidence="1">Uncharacterized protein</fullName>
    </submittedName>
</protein>
<dbReference type="Proteomes" id="UP000001812">
    <property type="component" value="Chromosome II"/>
</dbReference>
<reference evidence="1" key="1">
    <citation type="submission" date="2009-05" db="EMBL/GenBank/DDBJ databases">
        <authorList>
            <person name="Harkins D.M."/>
            <person name="DeShazer D."/>
            <person name="Woods D.E."/>
            <person name="Brinkac L.M."/>
            <person name="Brown K.A."/>
            <person name="Hung G.C."/>
            <person name="Tuanyok A."/>
            <person name="Zhang B."/>
            <person name="Nierman W.C."/>
        </authorList>
    </citation>
    <scope>NUCLEOTIDE SEQUENCE [LARGE SCALE GENOMIC DNA]</scope>
    <source>
        <strain evidence="1">1710a</strain>
    </source>
</reference>